<dbReference type="Gene3D" id="2.40.280.10">
    <property type="match status" value="1"/>
</dbReference>
<accession>A0A212J768</accession>
<feature type="region of interest" description="Disordered" evidence="4">
    <location>
        <begin position="137"/>
        <end position="163"/>
    </location>
</feature>
<comment type="subcellular location">
    <subcellularLocation>
        <location evidence="3">Cytoplasm</location>
    </subcellularLocation>
    <text evidence="3">The tmRNA-SmpB complex associates with stalled 70S ribosomes.</text>
</comment>
<sequence length="163" mass="18563">MKQPRKALISTGMVSENRRARYDYQIESTLEAGLVLSGSEVKSLRHGQANLNDSFAGALKEGGEAEVGLYNAYIPEYAKATIFQHEARRVRKLLLHKREARKWLASVAREGRTIVPLKLYFNDKGVAKVLLGLATGKKQHDKRETEKARDWQRDKARIMRERG</sequence>
<dbReference type="SUPFAM" id="SSF74982">
    <property type="entry name" value="Small protein B (SmpB)"/>
    <property type="match status" value="1"/>
</dbReference>
<dbReference type="NCBIfam" id="TIGR00086">
    <property type="entry name" value="smpB"/>
    <property type="match status" value="1"/>
</dbReference>
<dbReference type="AlphaFoldDB" id="A0A212J768"/>
<proteinExistence type="inferred from homology"/>
<dbReference type="PANTHER" id="PTHR30308">
    <property type="entry name" value="TMRNA-BINDING COMPONENT OF TRANS-TRANSLATION TAGGING COMPLEX"/>
    <property type="match status" value="1"/>
</dbReference>
<evidence type="ECO:0000313" key="5">
    <source>
        <dbReference type="EMBL" id="SBV95302.1"/>
    </source>
</evidence>
<evidence type="ECO:0000256" key="2">
    <source>
        <dbReference type="ARBA" id="ARBA00022884"/>
    </source>
</evidence>
<organism evidence="5">
    <name type="scientific">uncultured Alphaproteobacteria bacterium</name>
    <dbReference type="NCBI Taxonomy" id="91750"/>
    <lineage>
        <taxon>Bacteria</taxon>
        <taxon>Pseudomonadati</taxon>
        <taxon>Pseudomonadota</taxon>
        <taxon>Alphaproteobacteria</taxon>
        <taxon>environmental samples</taxon>
    </lineage>
</organism>
<comment type="function">
    <text evidence="3">Required for rescue of stalled ribosomes mediated by trans-translation. Binds to transfer-messenger RNA (tmRNA), required for stable association of tmRNA with ribosomes. tmRNA and SmpB together mimic tRNA shape, replacing the anticodon stem-loop with SmpB. tmRNA is encoded by the ssrA gene; the 2 termini fold to resemble tRNA(Ala) and it encodes a 'tag peptide', a short internal open reading frame. During trans-translation Ala-aminoacylated tmRNA acts like a tRNA, entering the A-site of stalled ribosomes, displacing the stalled mRNA. The ribosome then switches to translate the ORF on the tmRNA; the nascent peptide is terminated with the 'tag peptide' encoded by the tmRNA and targeted for degradation. The ribosome is freed to recommence translation, which seems to be the essential function of trans-translation.</text>
</comment>
<dbReference type="Pfam" id="PF01668">
    <property type="entry name" value="SmpB"/>
    <property type="match status" value="1"/>
</dbReference>
<dbReference type="NCBIfam" id="NF003843">
    <property type="entry name" value="PRK05422.1"/>
    <property type="match status" value="1"/>
</dbReference>
<evidence type="ECO:0000256" key="1">
    <source>
        <dbReference type="ARBA" id="ARBA00022490"/>
    </source>
</evidence>
<keyword evidence="1 3" id="KW-0963">Cytoplasm</keyword>
<keyword evidence="2 3" id="KW-0694">RNA-binding</keyword>
<dbReference type="GO" id="GO:0070929">
    <property type="term" value="P:trans-translation"/>
    <property type="evidence" value="ECO:0007669"/>
    <property type="project" value="UniProtKB-UniRule"/>
</dbReference>
<feature type="compositionally biased region" description="Basic and acidic residues" evidence="4">
    <location>
        <begin position="141"/>
        <end position="163"/>
    </location>
</feature>
<dbReference type="InterPro" id="IPR023620">
    <property type="entry name" value="SmpB"/>
</dbReference>
<dbReference type="GO" id="GO:0070930">
    <property type="term" value="P:trans-translation-dependent protein tagging"/>
    <property type="evidence" value="ECO:0007669"/>
    <property type="project" value="TreeGrafter"/>
</dbReference>
<protein>
    <recommendedName>
        <fullName evidence="3">SsrA-binding protein</fullName>
    </recommendedName>
    <alternativeName>
        <fullName evidence="3">Small protein B</fullName>
    </alternativeName>
</protein>
<name>A0A212J768_9PROT</name>
<dbReference type="PANTHER" id="PTHR30308:SF2">
    <property type="entry name" value="SSRA-BINDING PROTEIN"/>
    <property type="match status" value="1"/>
</dbReference>
<comment type="similarity">
    <text evidence="3">Belongs to the SmpB family.</text>
</comment>
<dbReference type="HAMAP" id="MF_00023">
    <property type="entry name" value="SmpB"/>
    <property type="match status" value="1"/>
</dbReference>
<dbReference type="InterPro" id="IPR000037">
    <property type="entry name" value="SsrA-bd_prot"/>
</dbReference>
<dbReference type="GO" id="GO:0003723">
    <property type="term" value="F:RNA binding"/>
    <property type="evidence" value="ECO:0007669"/>
    <property type="project" value="UniProtKB-UniRule"/>
</dbReference>
<dbReference type="CDD" id="cd09294">
    <property type="entry name" value="SmpB"/>
    <property type="match status" value="1"/>
</dbReference>
<dbReference type="InterPro" id="IPR020081">
    <property type="entry name" value="SsrA-bd_prot_CS"/>
</dbReference>
<dbReference type="PROSITE" id="PS01317">
    <property type="entry name" value="SSRP"/>
    <property type="match status" value="1"/>
</dbReference>
<dbReference type="EMBL" id="FLUO01000001">
    <property type="protein sequence ID" value="SBV95302.1"/>
    <property type="molecule type" value="Genomic_DNA"/>
</dbReference>
<evidence type="ECO:0000256" key="3">
    <source>
        <dbReference type="HAMAP-Rule" id="MF_00023"/>
    </source>
</evidence>
<gene>
    <name evidence="3 5" type="primary">smpB</name>
    <name evidence="5" type="ORF">KL86APRO_10618</name>
</gene>
<evidence type="ECO:0000256" key="4">
    <source>
        <dbReference type="SAM" id="MobiDB-lite"/>
    </source>
</evidence>
<reference evidence="5" key="1">
    <citation type="submission" date="2016-04" db="EMBL/GenBank/DDBJ databases">
        <authorList>
            <person name="Evans L.H."/>
            <person name="Alamgir A."/>
            <person name="Owens N."/>
            <person name="Weber N.D."/>
            <person name="Virtaneva K."/>
            <person name="Barbian K."/>
            <person name="Babar A."/>
            <person name="Rosenke K."/>
        </authorList>
    </citation>
    <scope>NUCLEOTIDE SEQUENCE</scope>
    <source>
        <strain evidence="5">86</strain>
    </source>
</reference>
<dbReference type="GO" id="GO:0005829">
    <property type="term" value="C:cytosol"/>
    <property type="evidence" value="ECO:0007669"/>
    <property type="project" value="TreeGrafter"/>
</dbReference>